<evidence type="ECO:0000313" key="1">
    <source>
        <dbReference type="EMBL" id="MPM31993.1"/>
    </source>
</evidence>
<sequence>MGIIHSSLAGGLLHDDDFFLSGPDGVIIRVAFGAGVSVETLELITERLDKFITSRMGGRDSGAFLSHFGMKGNVERNHIIVLARSTGTTEKQRITQISLRRAKFMGLLALNIHAGQQHIYACNGMRNAFANRTEHLGGYRNNIHNGIGPAVKIAGADQLNVNAVNLGILRHKAFQRLLADGHNTIGGNLIAAAPFHLVHMVRLNDQTAQFNLFVHKSHLLTNDITESLLLS</sequence>
<name>A0A644YZT2_9ZZZZ</name>
<dbReference type="AlphaFoldDB" id="A0A644YZT2"/>
<comment type="caution">
    <text evidence="1">The sequence shown here is derived from an EMBL/GenBank/DDBJ whole genome shotgun (WGS) entry which is preliminary data.</text>
</comment>
<reference evidence="1" key="1">
    <citation type="submission" date="2019-08" db="EMBL/GenBank/DDBJ databases">
        <authorList>
            <person name="Kucharzyk K."/>
            <person name="Murdoch R.W."/>
            <person name="Higgins S."/>
            <person name="Loffler F."/>
        </authorList>
    </citation>
    <scope>NUCLEOTIDE SEQUENCE</scope>
</reference>
<protein>
    <submittedName>
        <fullName evidence="1">Uncharacterized protein</fullName>
    </submittedName>
</protein>
<organism evidence="1">
    <name type="scientific">bioreactor metagenome</name>
    <dbReference type="NCBI Taxonomy" id="1076179"/>
    <lineage>
        <taxon>unclassified sequences</taxon>
        <taxon>metagenomes</taxon>
        <taxon>ecological metagenomes</taxon>
    </lineage>
</organism>
<accession>A0A644YZT2</accession>
<gene>
    <name evidence="1" type="ORF">SDC9_78550</name>
</gene>
<dbReference type="EMBL" id="VSSQ01006233">
    <property type="protein sequence ID" value="MPM31993.1"/>
    <property type="molecule type" value="Genomic_DNA"/>
</dbReference>
<proteinExistence type="predicted"/>